<organism evidence="4 5">
    <name type="scientific">Haliangium ochraceum (strain DSM 14365 / JCM 11303 / SMP-2)</name>
    <dbReference type="NCBI Taxonomy" id="502025"/>
    <lineage>
        <taxon>Bacteria</taxon>
        <taxon>Pseudomonadati</taxon>
        <taxon>Myxococcota</taxon>
        <taxon>Polyangia</taxon>
        <taxon>Haliangiales</taxon>
        <taxon>Kofleriaceae</taxon>
        <taxon>Haliangium</taxon>
    </lineage>
</organism>
<gene>
    <name evidence="4" type="ordered locus">Hoch_2105</name>
</gene>
<dbReference type="GO" id="GO:0004553">
    <property type="term" value="F:hydrolase activity, hydrolyzing O-glycosyl compounds"/>
    <property type="evidence" value="ECO:0007669"/>
    <property type="project" value="InterPro"/>
</dbReference>
<keyword evidence="5" id="KW-1185">Reference proteome</keyword>
<dbReference type="EMBL" id="CP001804">
    <property type="protein sequence ID" value="ACY14650.1"/>
    <property type="molecule type" value="Genomic_DNA"/>
</dbReference>
<dbReference type="GO" id="GO:0016052">
    <property type="term" value="P:carbohydrate catabolic process"/>
    <property type="evidence" value="ECO:0007669"/>
    <property type="project" value="InterPro"/>
</dbReference>
<dbReference type="KEGG" id="hoh:Hoch_2105"/>
<evidence type="ECO:0000259" key="3">
    <source>
        <dbReference type="Pfam" id="PF19313"/>
    </source>
</evidence>
<proteinExistence type="predicted"/>
<dbReference type="Proteomes" id="UP000001880">
    <property type="component" value="Chromosome"/>
</dbReference>
<dbReference type="OrthoDB" id="9786766at2"/>
<sequence length="936" mass="102083">MDIPPSMARCGGAQLARERAQPRRRLRASDSGRCYRTAASLTSFALAALVAGPALARPAEDAETAGEPWRPDETAETAAAASERETREHVAQRRGAAIEIDGRIDSAEWDGIPAQSDFRQRRPVQGAAPSFATAFRIAYDDEALYIAVQAFDPEPDAIRGQLTRRDQDSPSDWLSVAVDSYADRRTAFQFSINPAGVQRDLLLYDDTASDASWDAVWSAAATRNRDGWAAEFRIPLSQLRFSAQAADDGEDDDDDADAWGLQVTRLVARTQEESTWAPWPQENGQRVSLFGRLRGTGELEPPRRLELVPYLLGGLQIGGAGGDTEGAFGAGLSGTYGLSGSLTLSGAINPDFGQVEADPSEVNLSADESYLSEKRRFFLEGADTFRVPLDGADTLFYSRRIGAPPHNPAGLVGAPARSTIYGAAKLSGKTSDGWTIGALDAVTAAEHAGARAVEPLTNYGMLRLVRDFRGGRSTVGGALTSVHRAHGGDAPGADELRAALPSQAYAAALTGSHRFADDAWSLDGSLALSHVRGSEEAIASLQQASQRYYQRPDAEHLSFERDRRSLSGASLSWAVQKRAGDTWRGGVGARTRSPGFEINDLGFQPEADYALPWLWLQRRDDRPGRFTQSWATNFNLWGRWNYGRELLALGGNLNASATLTNYASVYGGAGVDEVRRDPRHLRGGPTVHGARSLFGWAGAGSDPRRALRLELYGDARAQPETASRRAYVSLHATLRAMSNLELGLGSSLTRRRQNDQYVTTASDEQSGEARYLLGELEQTTAALTLRASYNFTTRLGLQFYAQPFVSAGDYRAYKEVVAPGAATYAARYRDLRGVRSEDVATEDGTERRVDADGDQVVDYRFALADFDIRELNTNLVFRWEYLPGSALFFIWSHNRDSAASGHEEDGRFQPQRDAEALVAERGEHVLLLKLSHWFAA</sequence>
<evidence type="ECO:0000256" key="1">
    <source>
        <dbReference type="SAM" id="MobiDB-lite"/>
    </source>
</evidence>
<feature type="domain" description="Carbohydrate-binding" evidence="2">
    <location>
        <begin position="100"/>
        <end position="244"/>
    </location>
</feature>
<dbReference type="STRING" id="502025.Hoch_2105"/>
<accession>D0LGS8</accession>
<dbReference type="HOGENOM" id="CLU_016090_0_0_7"/>
<dbReference type="Pfam" id="PF19313">
    <property type="entry name" value="DUF5916"/>
    <property type="match status" value="1"/>
</dbReference>
<dbReference type="InterPro" id="IPR010502">
    <property type="entry name" value="Carb-bd_dom_fam9"/>
</dbReference>
<evidence type="ECO:0000313" key="4">
    <source>
        <dbReference type="EMBL" id="ACY14650.1"/>
    </source>
</evidence>
<dbReference type="SUPFAM" id="SSF49344">
    <property type="entry name" value="CBD9-like"/>
    <property type="match status" value="1"/>
</dbReference>
<dbReference type="eggNOG" id="COG2091">
    <property type="taxonomic scope" value="Bacteria"/>
</dbReference>
<dbReference type="AlphaFoldDB" id="D0LGS8"/>
<dbReference type="Pfam" id="PF06452">
    <property type="entry name" value="CBM9_1"/>
    <property type="match status" value="1"/>
</dbReference>
<feature type="domain" description="DUF5916" evidence="3">
    <location>
        <begin position="301"/>
        <end position="932"/>
    </location>
</feature>
<name>D0LGS8_HALO1</name>
<evidence type="ECO:0000313" key="5">
    <source>
        <dbReference type="Proteomes" id="UP000001880"/>
    </source>
</evidence>
<dbReference type="CDD" id="cd09618">
    <property type="entry name" value="CBM9_like_2"/>
    <property type="match status" value="1"/>
</dbReference>
<protein>
    <submittedName>
        <fullName evidence="4">Uncharacterized protein</fullName>
    </submittedName>
</protein>
<dbReference type="InterPro" id="IPR045670">
    <property type="entry name" value="DUF5916"/>
</dbReference>
<dbReference type="Gene3D" id="2.60.40.1190">
    <property type="match status" value="1"/>
</dbReference>
<feature type="region of interest" description="Disordered" evidence="1">
    <location>
        <begin position="1"/>
        <end position="29"/>
    </location>
</feature>
<dbReference type="RefSeq" id="WP_012827258.1">
    <property type="nucleotide sequence ID" value="NC_013440.1"/>
</dbReference>
<dbReference type="GO" id="GO:0030246">
    <property type="term" value="F:carbohydrate binding"/>
    <property type="evidence" value="ECO:0007669"/>
    <property type="project" value="InterPro"/>
</dbReference>
<evidence type="ECO:0000259" key="2">
    <source>
        <dbReference type="Pfam" id="PF06452"/>
    </source>
</evidence>
<reference evidence="4 5" key="1">
    <citation type="journal article" date="2010" name="Stand. Genomic Sci.">
        <title>Complete genome sequence of Haliangium ochraceum type strain (SMP-2).</title>
        <authorList>
            <consortium name="US DOE Joint Genome Institute (JGI-PGF)"/>
            <person name="Ivanova N."/>
            <person name="Daum C."/>
            <person name="Lang E."/>
            <person name="Abt B."/>
            <person name="Kopitz M."/>
            <person name="Saunders E."/>
            <person name="Lapidus A."/>
            <person name="Lucas S."/>
            <person name="Glavina Del Rio T."/>
            <person name="Nolan M."/>
            <person name="Tice H."/>
            <person name="Copeland A."/>
            <person name="Cheng J.F."/>
            <person name="Chen F."/>
            <person name="Bruce D."/>
            <person name="Goodwin L."/>
            <person name="Pitluck S."/>
            <person name="Mavromatis K."/>
            <person name="Pati A."/>
            <person name="Mikhailova N."/>
            <person name="Chen A."/>
            <person name="Palaniappan K."/>
            <person name="Land M."/>
            <person name="Hauser L."/>
            <person name="Chang Y.J."/>
            <person name="Jeffries C.D."/>
            <person name="Detter J.C."/>
            <person name="Brettin T."/>
            <person name="Rohde M."/>
            <person name="Goker M."/>
            <person name="Bristow J."/>
            <person name="Markowitz V."/>
            <person name="Eisen J.A."/>
            <person name="Hugenholtz P."/>
            <person name="Kyrpides N.C."/>
            <person name="Klenk H.P."/>
        </authorList>
    </citation>
    <scope>NUCLEOTIDE SEQUENCE [LARGE SCALE GENOMIC DNA]</scope>
    <source>
        <strain evidence="5">DSM 14365 / CIP 107738 / JCM 11303 / AJ 13395 / SMP-2</strain>
    </source>
</reference>